<keyword evidence="1" id="KW-0472">Membrane</keyword>
<accession>A0A0R1JML2</accession>
<dbReference type="OrthoDB" id="9813051at2"/>
<dbReference type="InterPro" id="IPR010178">
    <property type="entry name" value="Lit"/>
</dbReference>
<evidence type="ECO:0008006" key="4">
    <source>
        <dbReference type="Google" id="ProtNLM"/>
    </source>
</evidence>
<keyword evidence="1" id="KW-1133">Transmembrane helix</keyword>
<dbReference type="STRING" id="1291734.FD02_GL000370"/>
<dbReference type="RefSeq" id="WP_054723379.1">
    <property type="nucleotide sequence ID" value="NZ_AZDJ01000032.1"/>
</dbReference>
<evidence type="ECO:0000313" key="2">
    <source>
        <dbReference type="EMBL" id="KRK70307.1"/>
    </source>
</evidence>
<gene>
    <name evidence="2" type="ORF">FD02_GL000370</name>
</gene>
<dbReference type="PATRIC" id="fig|1291734.4.peg.384"/>
<feature type="transmembrane region" description="Helical" evidence="1">
    <location>
        <begin position="135"/>
        <end position="158"/>
    </location>
</feature>
<evidence type="ECO:0000256" key="1">
    <source>
        <dbReference type="SAM" id="Phobius"/>
    </source>
</evidence>
<dbReference type="EMBL" id="AZDJ01000032">
    <property type="protein sequence ID" value="KRK70307.1"/>
    <property type="molecule type" value="Genomic_DNA"/>
</dbReference>
<name>A0A0R1JML2_9LACO</name>
<organism evidence="2 3">
    <name type="scientific">Lacticaseibacillus nasuensis JCM 17158</name>
    <dbReference type="NCBI Taxonomy" id="1291734"/>
    <lineage>
        <taxon>Bacteria</taxon>
        <taxon>Bacillati</taxon>
        <taxon>Bacillota</taxon>
        <taxon>Bacilli</taxon>
        <taxon>Lactobacillales</taxon>
        <taxon>Lactobacillaceae</taxon>
        <taxon>Lacticaseibacillus</taxon>
    </lineage>
</organism>
<keyword evidence="3" id="KW-1185">Reference proteome</keyword>
<keyword evidence="1" id="KW-0812">Transmembrane</keyword>
<feature type="transmembrane region" description="Helical" evidence="1">
    <location>
        <begin position="181"/>
        <end position="201"/>
    </location>
</feature>
<proteinExistence type="predicted"/>
<dbReference type="NCBIfam" id="TIGR01906">
    <property type="entry name" value="integ_TIGR01906"/>
    <property type="match status" value="1"/>
</dbReference>
<protein>
    <recommendedName>
        <fullName evidence="4">Integral membrane protein</fullName>
    </recommendedName>
</protein>
<dbReference type="Proteomes" id="UP000051804">
    <property type="component" value="Unassembled WGS sequence"/>
</dbReference>
<sequence>MAARGQRWAQWLCVWLTIVAGVIALTILVSYLLFPLFIRLDNLREISGFSARVLNRNYHQLMAYLQLPWVAPLHMSNFPSSASGAHHFADVKRLFLLDYAVFIVTAPVTWHFLAQLRRTRRRYLLVRPFAIAMPVPLILGGLMAINFNAVFIAFHHVLFRNNDWLFDPAVDPIINVLPEDFFLVCFVIALVVAEALLAWGIHLGRRDAKGV</sequence>
<comment type="caution">
    <text evidence="2">The sequence shown here is derived from an EMBL/GenBank/DDBJ whole genome shotgun (WGS) entry which is preliminary data.</text>
</comment>
<dbReference type="Pfam" id="PF07314">
    <property type="entry name" value="Lit"/>
    <property type="match status" value="1"/>
</dbReference>
<feature type="transmembrane region" description="Helical" evidence="1">
    <location>
        <begin position="12"/>
        <end position="34"/>
    </location>
</feature>
<evidence type="ECO:0000313" key="3">
    <source>
        <dbReference type="Proteomes" id="UP000051804"/>
    </source>
</evidence>
<dbReference type="AlphaFoldDB" id="A0A0R1JML2"/>
<reference evidence="2 3" key="1">
    <citation type="journal article" date="2015" name="Genome Announc.">
        <title>Expanding the biotechnology potential of lactobacilli through comparative genomics of 213 strains and associated genera.</title>
        <authorList>
            <person name="Sun Z."/>
            <person name="Harris H.M."/>
            <person name="McCann A."/>
            <person name="Guo C."/>
            <person name="Argimon S."/>
            <person name="Zhang W."/>
            <person name="Yang X."/>
            <person name="Jeffery I.B."/>
            <person name="Cooney J.C."/>
            <person name="Kagawa T.F."/>
            <person name="Liu W."/>
            <person name="Song Y."/>
            <person name="Salvetti E."/>
            <person name="Wrobel A."/>
            <person name="Rasinkangas P."/>
            <person name="Parkhill J."/>
            <person name="Rea M.C."/>
            <person name="O'Sullivan O."/>
            <person name="Ritari J."/>
            <person name="Douillard F.P."/>
            <person name="Paul Ross R."/>
            <person name="Yang R."/>
            <person name="Briner A.E."/>
            <person name="Felis G.E."/>
            <person name="de Vos W.M."/>
            <person name="Barrangou R."/>
            <person name="Klaenhammer T.R."/>
            <person name="Caufield P.W."/>
            <person name="Cui Y."/>
            <person name="Zhang H."/>
            <person name="O'Toole P.W."/>
        </authorList>
    </citation>
    <scope>NUCLEOTIDE SEQUENCE [LARGE SCALE GENOMIC DNA]</scope>
    <source>
        <strain evidence="2 3">JCM 17158</strain>
    </source>
</reference>
<feature type="transmembrane region" description="Helical" evidence="1">
    <location>
        <begin position="94"/>
        <end position="114"/>
    </location>
</feature>